<feature type="non-terminal residue" evidence="1">
    <location>
        <position position="1"/>
    </location>
</feature>
<name>X1DV76_9ZZZZ</name>
<feature type="non-terminal residue" evidence="1">
    <location>
        <position position="127"/>
    </location>
</feature>
<accession>X1DV76</accession>
<evidence type="ECO:0000313" key="1">
    <source>
        <dbReference type="EMBL" id="GAH08859.1"/>
    </source>
</evidence>
<protein>
    <submittedName>
        <fullName evidence="1">Uncharacterized protein</fullName>
    </submittedName>
</protein>
<proteinExistence type="predicted"/>
<dbReference type="AlphaFoldDB" id="X1DV76"/>
<dbReference type="EMBL" id="BART01038914">
    <property type="protein sequence ID" value="GAH08859.1"/>
    <property type="molecule type" value="Genomic_DNA"/>
</dbReference>
<organism evidence="1">
    <name type="scientific">marine sediment metagenome</name>
    <dbReference type="NCBI Taxonomy" id="412755"/>
    <lineage>
        <taxon>unclassified sequences</taxon>
        <taxon>metagenomes</taxon>
        <taxon>ecological metagenomes</taxon>
    </lineage>
</organism>
<sequence>VLGKKTISSIRTNFYNGINIENLWKDFQEFTVKINEFHKDDLESDVYTKNIEFTSIIFKKILKFLEENKGSLKKINCTLINEILGVMVRIMKNHSCTLKENMVYLYFKSLAILYTYVIEKNYPEEKI</sequence>
<reference evidence="1" key="1">
    <citation type="journal article" date="2014" name="Front. Microbiol.">
        <title>High frequency of phylogenetically diverse reductive dehalogenase-homologous genes in deep subseafloor sedimentary metagenomes.</title>
        <authorList>
            <person name="Kawai M."/>
            <person name="Futagami T."/>
            <person name="Toyoda A."/>
            <person name="Takaki Y."/>
            <person name="Nishi S."/>
            <person name="Hori S."/>
            <person name="Arai W."/>
            <person name="Tsubouchi T."/>
            <person name="Morono Y."/>
            <person name="Uchiyama I."/>
            <person name="Ito T."/>
            <person name="Fujiyama A."/>
            <person name="Inagaki F."/>
            <person name="Takami H."/>
        </authorList>
    </citation>
    <scope>NUCLEOTIDE SEQUENCE</scope>
    <source>
        <strain evidence="1">Expedition CK06-06</strain>
    </source>
</reference>
<gene>
    <name evidence="1" type="ORF">S01H4_64267</name>
</gene>
<comment type="caution">
    <text evidence="1">The sequence shown here is derived from an EMBL/GenBank/DDBJ whole genome shotgun (WGS) entry which is preliminary data.</text>
</comment>